<keyword evidence="4" id="KW-0067">ATP-binding</keyword>
<reference evidence="9" key="1">
    <citation type="submission" date="2017-02" db="EMBL/GenBank/DDBJ databases">
        <authorList>
            <person name="Dridi B."/>
        </authorList>
    </citation>
    <scope>NUCLEOTIDE SEQUENCE [LARGE SCALE GENOMIC DNA]</scope>
    <source>
        <strain evidence="9">B Co 03.10</strain>
    </source>
</reference>
<evidence type="ECO:0000256" key="1">
    <source>
        <dbReference type="ARBA" id="ARBA00022741"/>
    </source>
</evidence>
<protein>
    <submittedName>
        <fullName evidence="8">ATP-dependent helicase HrpB</fullName>
    </submittedName>
</protein>
<feature type="region of interest" description="Disordered" evidence="5">
    <location>
        <begin position="881"/>
        <end position="902"/>
    </location>
</feature>
<name>A0A1X6XK36_9MICO</name>
<gene>
    <name evidence="8" type="ORF">FM105_11140</name>
</gene>
<dbReference type="GO" id="GO:0016787">
    <property type="term" value="F:hydrolase activity"/>
    <property type="evidence" value="ECO:0007669"/>
    <property type="project" value="UniProtKB-KW"/>
</dbReference>
<evidence type="ECO:0000256" key="3">
    <source>
        <dbReference type="ARBA" id="ARBA00022806"/>
    </source>
</evidence>
<dbReference type="PROSITE" id="PS51192">
    <property type="entry name" value="HELICASE_ATP_BIND_1"/>
    <property type="match status" value="1"/>
</dbReference>
<proteinExistence type="predicted"/>
<dbReference type="PANTHER" id="PTHR43519">
    <property type="entry name" value="ATP-DEPENDENT RNA HELICASE HRPB"/>
    <property type="match status" value="1"/>
</dbReference>
<dbReference type="InterPro" id="IPR007502">
    <property type="entry name" value="Helicase-assoc_dom"/>
</dbReference>
<feature type="domain" description="Helicase C-terminal" evidence="7">
    <location>
        <begin position="276"/>
        <end position="488"/>
    </location>
</feature>
<feature type="region of interest" description="Disordered" evidence="5">
    <location>
        <begin position="333"/>
        <end position="378"/>
    </location>
</feature>
<evidence type="ECO:0000259" key="6">
    <source>
        <dbReference type="PROSITE" id="PS51192"/>
    </source>
</evidence>
<dbReference type="CDD" id="cd18791">
    <property type="entry name" value="SF2_C_RHA"/>
    <property type="match status" value="1"/>
</dbReference>
<feature type="compositionally biased region" description="Low complexity" evidence="5">
    <location>
        <begin position="197"/>
        <end position="219"/>
    </location>
</feature>
<dbReference type="GO" id="GO:0004386">
    <property type="term" value="F:helicase activity"/>
    <property type="evidence" value="ECO:0007669"/>
    <property type="project" value="UniProtKB-KW"/>
</dbReference>
<dbReference type="SMART" id="SM00490">
    <property type="entry name" value="HELICc"/>
    <property type="match status" value="1"/>
</dbReference>
<feature type="domain" description="Helicase ATP-binding" evidence="6">
    <location>
        <begin position="30"/>
        <end position="202"/>
    </location>
</feature>
<feature type="compositionally biased region" description="Basic and acidic residues" evidence="5">
    <location>
        <begin position="885"/>
        <end position="898"/>
    </location>
</feature>
<evidence type="ECO:0000256" key="5">
    <source>
        <dbReference type="SAM" id="MobiDB-lite"/>
    </source>
</evidence>
<sequence length="990" mass="103133">MHVTVHPVFDLDRIGAGLPAGGLVDRIAVLATPQRGLRAVIEAPPGSGKTTVIPPALAVALAPQTTAAEAPGTRARILVSQPRRVAARAAAHRLAHLSGQEVGGAVGYTVRGDRRTGRDTQIEFATTGVILRRLLNDPELSGVDAVVLDEVHERSLETDLSFAMLRELVDLRDDLSLLVMSATLDAEDWARRLAGTESASSLGSSASGDSGDTGDSGARSAEEPHAEEGSADGGSAPILRVAAQPHPLTVRWSPPPRRAVDERGVRPDFLTHVAATVDDALAAGPGDVLVFAPGHREVDRIAAQVRSRCADVDVLTLTGSTPRREQSAVLAGGAPEGMSHAGGTPAGRIPAGGVLPGGDRTDRDHTDGDRTGGDYAGTKTSGFVRRRVVVATSVAESALTVPGVRIVVDSCLARVPHFDTGRGIGGLTTVRVSKASGDQRAGRAAREAPGTVWRCSSEAEWAAFPAHTSPEILTADLTGAVLDLAVWGSPGGQGLPLPTPLPDLPLRAAARTLHGLGALESPDTAARATAFGRALAAVPADPRTARGLLLAAPVIGARQAAECAALLSLDVRADGGDLTALLRRARNSHDAAPAGWRREVQRLERIARAQADTTQPDTRGSSASTAGSSAARDLGIVLALSRPDLIAQLRAGSDSDYLLASGTGAQLQRGSALHGEDWIVVADAAVVGGRTLIRAGVGIDEETALWAGSALRSVRDSAEWRDGRLRGRRIDSLGAITLTSTPVGVTEESASAGIADAVRTALGRLGDGDSPGAAFAGLAGEGEADSFALLRGRLGLLHQVLGVPWPDVRSASLADTLDDWLGLEIRRAARMLASGNARAAGPKRTVRLRLHDALQGLLPWPEAVDLDRLVPLRVAVPSGSSVRLDYPRPEEHTTDDGPRTSPPVLAVKLQEMFGASEGPAVIDGRVPVLVHLLSPARRPLAVTADLASFWSGAYAHVRAENRGRYPKHPWPEDPRSAPPTKHTSKRSSRT</sequence>
<dbReference type="InterPro" id="IPR013689">
    <property type="entry name" value="RNA_helicase_ATP-dep_HrpB_C"/>
</dbReference>
<dbReference type="PROSITE" id="PS51194">
    <property type="entry name" value="HELICASE_CTER"/>
    <property type="match status" value="1"/>
</dbReference>
<evidence type="ECO:0000256" key="4">
    <source>
        <dbReference type="ARBA" id="ARBA00022840"/>
    </source>
</evidence>
<dbReference type="GO" id="GO:0005524">
    <property type="term" value="F:ATP binding"/>
    <property type="evidence" value="ECO:0007669"/>
    <property type="project" value="UniProtKB-KW"/>
</dbReference>
<evidence type="ECO:0000313" key="9">
    <source>
        <dbReference type="Proteomes" id="UP000196581"/>
    </source>
</evidence>
<dbReference type="SUPFAM" id="SSF52540">
    <property type="entry name" value="P-loop containing nucleoside triphosphate hydrolases"/>
    <property type="match status" value="1"/>
</dbReference>
<dbReference type="Pfam" id="PF08482">
    <property type="entry name" value="HrpB_C"/>
    <property type="match status" value="1"/>
</dbReference>
<dbReference type="SMART" id="SM00487">
    <property type="entry name" value="DEXDc"/>
    <property type="match status" value="1"/>
</dbReference>
<feature type="compositionally biased region" description="Basic and acidic residues" evidence="5">
    <location>
        <begin position="963"/>
        <end position="975"/>
    </location>
</feature>
<dbReference type="Proteomes" id="UP000196581">
    <property type="component" value="Unassembled WGS sequence"/>
</dbReference>
<evidence type="ECO:0000259" key="7">
    <source>
        <dbReference type="PROSITE" id="PS51194"/>
    </source>
</evidence>
<dbReference type="Gene3D" id="1.20.120.1080">
    <property type="match status" value="1"/>
</dbReference>
<keyword evidence="1" id="KW-0547">Nucleotide-binding</keyword>
<feature type="region of interest" description="Disordered" evidence="5">
    <location>
        <begin position="197"/>
        <end position="236"/>
    </location>
</feature>
<dbReference type="InterPro" id="IPR027417">
    <property type="entry name" value="P-loop_NTPase"/>
</dbReference>
<evidence type="ECO:0000313" key="8">
    <source>
        <dbReference type="EMBL" id="SLM99468.1"/>
    </source>
</evidence>
<organism evidence="8 9">
    <name type="scientific">Brevibacterium yomogidense</name>
    <dbReference type="NCBI Taxonomy" id="946573"/>
    <lineage>
        <taxon>Bacteria</taxon>
        <taxon>Bacillati</taxon>
        <taxon>Actinomycetota</taxon>
        <taxon>Actinomycetes</taxon>
        <taxon>Micrococcales</taxon>
        <taxon>Brevibacteriaceae</taxon>
        <taxon>Brevibacterium</taxon>
    </lineage>
</organism>
<feature type="compositionally biased region" description="Basic and acidic residues" evidence="5">
    <location>
        <begin position="359"/>
        <end position="372"/>
    </location>
</feature>
<dbReference type="InterPro" id="IPR011545">
    <property type="entry name" value="DEAD/DEAH_box_helicase_dom"/>
</dbReference>
<accession>A0A1X6XK36</accession>
<dbReference type="InterPro" id="IPR001650">
    <property type="entry name" value="Helicase_C-like"/>
</dbReference>
<dbReference type="Pfam" id="PF00270">
    <property type="entry name" value="DEAD"/>
    <property type="match status" value="1"/>
</dbReference>
<evidence type="ECO:0000256" key="2">
    <source>
        <dbReference type="ARBA" id="ARBA00022801"/>
    </source>
</evidence>
<dbReference type="SMART" id="SM00847">
    <property type="entry name" value="HA2"/>
    <property type="match status" value="1"/>
</dbReference>
<dbReference type="EMBL" id="FWFF01000017">
    <property type="protein sequence ID" value="SLM99468.1"/>
    <property type="molecule type" value="Genomic_DNA"/>
</dbReference>
<keyword evidence="2" id="KW-0378">Hydrolase</keyword>
<keyword evidence="3 8" id="KW-0347">Helicase</keyword>
<dbReference type="GO" id="GO:0003676">
    <property type="term" value="F:nucleic acid binding"/>
    <property type="evidence" value="ECO:0007669"/>
    <property type="project" value="InterPro"/>
</dbReference>
<dbReference type="Gene3D" id="3.40.50.300">
    <property type="entry name" value="P-loop containing nucleotide triphosphate hydrolases"/>
    <property type="match status" value="2"/>
</dbReference>
<dbReference type="AlphaFoldDB" id="A0A1X6XK36"/>
<keyword evidence="9" id="KW-1185">Reference proteome</keyword>
<dbReference type="InterPro" id="IPR014001">
    <property type="entry name" value="Helicase_ATP-bd"/>
</dbReference>
<dbReference type="PANTHER" id="PTHR43519:SF1">
    <property type="entry name" value="ATP-DEPENDENT RNA HELICASE HRPB"/>
    <property type="match status" value="1"/>
</dbReference>
<feature type="region of interest" description="Disordered" evidence="5">
    <location>
        <begin position="963"/>
        <end position="990"/>
    </location>
</feature>